<evidence type="ECO:0000313" key="5">
    <source>
        <dbReference type="Proteomes" id="UP000076038"/>
    </source>
</evidence>
<dbReference type="Pfam" id="PF00795">
    <property type="entry name" value="CN_hydrolase"/>
    <property type="match status" value="1"/>
</dbReference>
<dbReference type="AlphaFoldDB" id="A0A143QMH2"/>
<dbReference type="KEGG" id="rhs:A3Q41_03072"/>
<keyword evidence="4" id="KW-0378">Hydrolase</keyword>
<evidence type="ECO:0000313" key="4">
    <source>
        <dbReference type="EMBL" id="AMY24363.1"/>
    </source>
</evidence>
<dbReference type="PROSITE" id="PS50263">
    <property type="entry name" value="CN_HYDROLASE"/>
    <property type="match status" value="1"/>
</dbReference>
<reference evidence="5" key="2">
    <citation type="submission" date="2016-04" db="EMBL/GenBank/DDBJ databases">
        <title>Complete Genome and Plasmid Sequences for Rhodococcus fascians D188 and Draft Sequences for Rhodococcus spp. Isolates PBTS 1 and PBTS 2.</title>
        <authorList>
            <person name="Stamer R."/>
            <person name="Vereecke D."/>
            <person name="Zhang Y."/>
            <person name="Schilkey F."/>
            <person name="Devitt N."/>
            <person name="Randall J."/>
        </authorList>
    </citation>
    <scope>NUCLEOTIDE SEQUENCE [LARGE SCALE GENOMIC DNA]</scope>
    <source>
        <strain evidence="5">PBTS2</strain>
    </source>
</reference>
<dbReference type="Proteomes" id="UP000076038">
    <property type="component" value="Chromosome"/>
</dbReference>
<protein>
    <submittedName>
        <fullName evidence="4">(R)-stereoselective amidase</fullName>
        <ecNumber evidence="4">3.5.1.100</ecNumber>
    </submittedName>
</protein>
<gene>
    <name evidence="4" type="primary">ramA_3</name>
    <name evidence="4" type="ORF">A3Q41_03072</name>
</gene>
<keyword evidence="5" id="KW-1185">Reference proteome</keyword>
<dbReference type="OrthoDB" id="4008466at2"/>
<name>A0A143QMH2_RHOFA</name>
<dbReference type="InterPro" id="IPR044083">
    <property type="entry name" value="RamA-like"/>
</dbReference>
<organism evidence="4 5">
    <name type="scientific">Rhodococcoides fascians</name>
    <name type="common">Rhodococcus fascians</name>
    <dbReference type="NCBI Taxonomy" id="1828"/>
    <lineage>
        <taxon>Bacteria</taxon>
        <taxon>Bacillati</taxon>
        <taxon>Actinomycetota</taxon>
        <taxon>Actinomycetes</taxon>
        <taxon>Mycobacteriales</taxon>
        <taxon>Nocardiaceae</taxon>
        <taxon>Rhodococcoides</taxon>
    </lineage>
</organism>
<evidence type="ECO:0000259" key="3">
    <source>
        <dbReference type="PROSITE" id="PS50263"/>
    </source>
</evidence>
<dbReference type="PROSITE" id="PS01227">
    <property type="entry name" value="UPF0012"/>
    <property type="match status" value="1"/>
</dbReference>
<dbReference type="EC" id="3.5.1.100" evidence="4"/>
<proteinExistence type="inferred from homology"/>
<dbReference type="SUPFAM" id="SSF56317">
    <property type="entry name" value="Carbon-nitrogen hydrolase"/>
    <property type="match status" value="1"/>
</dbReference>
<feature type="region of interest" description="Disordered" evidence="2">
    <location>
        <begin position="253"/>
        <end position="281"/>
    </location>
</feature>
<dbReference type="InterPro" id="IPR001110">
    <property type="entry name" value="UPF0012_CS"/>
</dbReference>
<dbReference type="RefSeq" id="WP_032383519.1">
    <property type="nucleotide sequence ID" value="NZ_CP015220.1"/>
</dbReference>
<feature type="domain" description="CN hydrolase" evidence="3">
    <location>
        <begin position="3"/>
        <end position="239"/>
    </location>
</feature>
<dbReference type="CDD" id="cd07576">
    <property type="entry name" value="R-amidase_like"/>
    <property type="match status" value="1"/>
</dbReference>
<dbReference type="InterPro" id="IPR003010">
    <property type="entry name" value="C-N_Hydrolase"/>
</dbReference>
<sequence length="281" mass="30184">MTNTVSLYQGPEDSGDVEANLTALDAAAAAAAAAGASILVTPEMSVSGYDIGELVVDRAEPFDGPIFGRVAQIARAHGVAIVYGYPERSGESVYNAVQVVDATGTSLARYRKTHLFGELDRAHFTPGQELVVQFDFGDLRCGLLTCYDVEFPETVRAHADAGTQWLIVPTGLMSPFEIIASHVVPTRAYESQVFVTYVNRCGTESTLTYCGLTCAVAPDGTDIARAGVHEQLLTVHLDPADLDRSRAINTHLSDRRPDLYRTAPRPAGTAGPVRAEQENDR</sequence>
<accession>A0A143QMH2</accession>
<evidence type="ECO:0000256" key="1">
    <source>
        <dbReference type="ARBA" id="ARBA00010613"/>
    </source>
</evidence>
<comment type="similarity">
    <text evidence="1">Belongs to the carbon-nitrogen hydrolase superfamily. NIT1/NIT2 family.</text>
</comment>
<dbReference type="EMBL" id="CP015220">
    <property type="protein sequence ID" value="AMY24363.1"/>
    <property type="molecule type" value="Genomic_DNA"/>
</dbReference>
<dbReference type="InterPro" id="IPR036526">
    <property type="entry name" value="C-N_Hydrolase_sf"/>
</dbReference>
<dbReference type="GO" id="GO:0016787">
    <property type="term" value="F:hydrolase activity"/>
    <property type="evidence" value="ECO:0007669"/>
    <property type="project" value="UniProtKB-KW"/>
</dbReference>
<dbReference type="PANTHER" id="PTHR23088">
    <property type="entry name" value="NITRILASE-RELATED"/>
    <property type="match status" value="1"/>
</dbReference>
<evidence type="ECO:0000256" key="2">
    <source>
        <dbReference type="SAM" id="MobiDB-lite"/>
    </source>
</evidence>
<dbReference type="PATRIC" id="fig|1653479.3.peg.3108"/>
<dbReference type="Gene3D" id="3.60.110.10">
    <property type="entry name" value="Carbon-nitrogen hydrolase"/>
    <property type="match status" value="1"/>
</dbReference>
<reference evidence="4 5" key="1">
    <citation type="journal article" date="2016" name="Genome Announc.">
        <title>Complete Genome and Plasmid Sequences for Rhodococcus fascians D188 and Draft Sequences for Rhodococcus Isolates PBTS 1 and PBTS 2.</title>
        <authorList>
            <person name="Stamler R.A."/>
            <person name="Vereecke D."/>
            <person name="Zhang Y."/>
            <person name="Schilkey F."/>
            <person name="Devitt N."/>
            <person name="Randall J.J."/>
        </authorList>
    </citation>
    <scope>NUCLEOTIDE SEQUENCE [LARGE SCALE GENOMIC DNA]</scope>
    <source>
        <strain evidence="4 5">PBTS2</strain>
    </source>
</reference>
<dbReference type="PANTHER" id="PTHR23088:SF27">
    <property type="entry name" value="DEAMINATED GLUTATHIONE AMIDASE"/>
    <property type="match status" value="1"/>
</dbReference>